<sequence>MHDVFYFKFCIIIISVLVSVSHCYMFFQQHNYHWFW</sequence>
<dbReference type="HOGENOM" id="CLU_3359384_0_0_1"/>
<feature type="transmembrane region" description="Helical" evidence="1">
    <location>
        <begin position="6"/>
        <end position="27"/>
    </location>
</feature>
<keyword evidence="3" id="KW-1185">Reference proteome</keyword>
<reference evidence="3" key="1">
    <citation type="journal article" date="2002" name="Science">
        <title>The draft genome of Ciona intestinalis: insights into chordate and vertebrate origins.</title>
        <authorList>
            <person name="Dehal P."/>
            <person name="Satou Y."/>
            <person name="Campbell R.K."/>
            <person name="Chapman J."/>
            <person name="Degnan B."/>
            <person name="De Tomaso A."/>
            <person name="Davidson B."/>
            <person name="Di Gregorio A."/>
            <person name="Gelpke M."/>
            <person name="Goodstein D.M."/>
            <person name="Harafuji N."/>
            <person name="Hastings K.E."/>
            <person name="Ho I."/>
            <person name="Hotta K."/>
            <person name="Huang W."/>
            <person name="Kawashima T."/>
            <person name="Lemaire P."/>
            <person name="Martinez D."/>
            <person name="Meinertzhagen I.A."/>
            <person name="Necula S."/>
            <person name="Nonaka M."/>
            <person name="Putnam N."/>
            <person name="Rash S."/>
            <person name="Saiga H."/>
            <person name="Satake M."/>
            <person name="Terry A."/>
            <person name="Yamada L."/>
            <person name="Wang H.G."/>
            <person name="Awazu S."/>
            <person name="Azumi K."/>
            <person name="Boore J."/>
            <person name="Branno M."/>
            <person name="Chin-Bow S."/>
            <person name="DeSantis R."/>
            <person name="Doyle S."/>
            <person name="Francino P."/>
            <person name="Keys D.N."/>
            <person name="Haga S."/>
            <person name="Hayashi H."/>
            <person name="Hino K."/>
            <person name="Imai K.S."/>
            <person name="Inaba K."/>
            <person name="Kano S."/>
            <person name="Kobayashi K."/>
            <person name="Kobayashi M."/>
            <person name="Lee B.I."/>
            <person name="Makabe K.W."/>
            <person name="Manohar C."/>
            <person name="Matassi G."/>
            <person name="Medina M."/>
            <person name="Mochizuki Y."/>
            <person name="Mount S."/>
            <person name="Morishita T."/>
            <person name="Miura S."/>
            <person name="Nakayama A."/>
            <person name="Nishizaka S."/>
            <person name="Nomoto H."/>
            <person name="Ohta F."/>
            <person name="Oishi K."/>
            <person name="Rigoutsos I."/>
            <person name="Sano M."/>
            <person name="Sasaki A."/>
            <person name="Sasakura Y."/>
            <person name="Shoguchi E."/>
            <person name="Shin-i T."/>
            <person name="Spagnuolo A."/>
            <person name="Stainier D."/>
            <person name="Suzuki M.M."/>
            <person name="Tassy O."/>
            <person name="Takatori N."/>
            <person name="Tokuoka M."/>
            <person name="Yagi K."/>
            <person name="Yoshizaki F."/>
            <person name="Wada S."/>
            <person name="Zhang C."/>
            <person name="Hyatt P.D."/>
            <person name="Larimer F."/>
            <person name="Detter C."/>
            <person name="Doggett N."/>
            <person name="Glavina T."/>
            <person name="Hawkins T."/>
            <person name="Richardson P."/>
            <person name="Lucas S."/>
            <person name="Kohara Y."/>
            <person name="Levine M."/>
            <person name="Satoh N."/>
            <person name="Rokhsar D.S."/>
        </authorList>
    </citation>
    <scope>NUCLEOTIDE SEQUENCE [LARGE SCALE GENOMIC DNA]</scope>
</reference>
<keyword evidence="1" id="KW-1133">Transmembrane helix</keyword>
<keyword evidence="1" id="KW-0472">Membrane</keyword>
<reference evidence="2" key="4">
    <citation type="submission" date="2025-09" db="UniProtKB">
        <authorList>
            <consortium name="Ensembl"/>
        </authorList>
    </citation>
    <scope>IDENTIFICATION</scope>
</reference>
<reference evidence="2" key="3">
    <citation type="submission" date="2025-08" db="UniProtKB">
        <authorList>
            <consortium name="Ensembl"/>
        </authorList>
    </citation>
    <scope>IDENTIFICATION</scope>
</reference>
<accession>H2XPU2</accession>
<dbReference type="Ensembl" id="ENSCINT00000031993.1">
    <property type="protein sequence ID" value="ENSCINP00000031676.1"/>
    <property type="gene ID" value="ENSCING00000018983.1"/>
</dbReference>
<evidence type="ECO:0000313" key="3">
    <source>
        <dbReference type="Proteomes" id="UP000008144"/>
    </source>
</evidence>
<proteinExistence type="predicted"/>
<organism evidence="2 3">
    <name type="scientific">Ciona intestinalis</name>
    <name type="common">Transparent sea squirt</name>
    <name type="synonym">Ascidia intestinalis</name>
    <dbReference type="NCBI Taxonomy" id="7719"/>
    <lineage>
        <taxon>Eukaryota</taxon>
        <taxon>Metazoa</taxon>
        <taxon>Chordata</taxon>
        <taxon>Tunicata</taxon>
        <taxon>Ascidiacea</taxon>
        <taxon>Phlebobranchia</taxon>
        <taxon>Cionidae</taxon>
        <taxon>Ciona</taxon>
    </lineage>
</organism>
<evidence type="ECO:0000313" key="2">
    <source>
        <dbReference type="Ensembl" id="ENSCINP00000031676.1"/>
    </source>
</evidence>
<keyword evidence="1" id="KW-0812">Transmembrane</keyword>
<dbReference type="Proteomes" id="UP000008144">
    <property type="component" value="Chromosome 9"/>
</dbReference>
<dbReference type="AlphaFoldDB" id="H2XPU2"/>
<dbReference type="EMBL" id="EAAA01002910">
    <property type="status" value="NOT_ANNOTATED_CDS"/>
    <property type="molecule type" value="Genomic_DNA"/>
</dbReference>
<dbReference type="InParanoid" id="H2XPU2"/>
<evidence type="ECO:0000256" key="1">
    <source>
        <dbReference type="SAM" id="Phobius"/>
    </source>
</evidence>
<reference evidence="2" key="2">
    <citation type="journal article" date="2008" name="Genome Biol.">
        <title>Improved genome assembly and evidence-based global gene model set for the chordate Ciona intestinalis: new insight into intron and operon populations.</title>
        <authorList>
            <person name="Satou Y."/>
            <person name="Mineta K."/>
            <person name="Ogasawara M."/>
            <person name="Sasakura Y."/>
            <person name="Shoguchi E."/>
            <person name="Ueno K."/>
            <person name="Yamada L."/>
            <person name="Matsumoto J."/>
            <person name="Wasserscheid J."/>
            <person name="Dewar K."/>
            <person name="Wiley G.B."/>
            <person name="Macmil S.L."/>
            <person name="Roe B.A."/>
            <person name="Zeller R.W."/>
            <person name="Hastings K.E."/>
            <person name="Lemaire P."/>
            <person name="Lindquist E."/>
            <person name="Endo T."/>
            <person name="Hotta K."/>
            <person name="Inaba K."/>
        </authorList>
    </citation>
    <scope>NUCLEOTIDE SEQUENCE [LARGE SCALE GENOMIC DNA]</scope>
    <source>
        <strain evidence="2">wild type</strain>
    </source>
</reference>
<protein>
    <submittedName>
        <fullName evidence="2">Uncharacterized protein</fullName>
    </submittedName>
</protein>
<name>H2XPU2_CIOIN</name>